<organism evidence="9 10">
    <name type="scientific">Parabacteroides gordonii MS-1 = DSM 23371</name>
    <dbReference type="NCBI Taxonomy" id="1203610"/>
    <lineage>
        <taxon>Bacteria</taxon>
        <taxon>Pseudomonadati</taxon>
        <taxon>Bacteroidota</taxon>
        <taxon>Bacteroidia</taxon>
        <taxon>Bacteroidales</taxon>
        <taxon>Tannerellaceae</taxon>
        <taxon>Parabacteroides</taxon>
    </lineage>
</organism>
<keyword evidence="10" id="KW-1185">Reference proteome</keyword>
<dbReference type="PATRIC" id="fig|1203610.3.peg.257"/>
<evidence type="ECO:0000256" key="6">
    <source>
        <dbReference type="SAM" id="SignalP"/>
    </source>
</evidence>
<dbReference type="Proteomes" id="UP000033035">
    <property type="component" value="Unassembled WGS sequence"/>
</dbReference>
<dbReference type="Gene3D" id="1.25.40.390">
    <property type="match status" value="1"/>
</dbReference>
<dbReference type="Pfam" id="PF14322">
    <property type="entry name" value="SusD-like_3"/>
    <property type="match status" value="1"/>
</dbReference>
<dbReference type="AlphaFoldDB" id="A0A0F5JRE7"/>
<protein>
    <recommendedName>
        <fullName evidence="11">RagB/SusD domain-containing protein</fullName>
    </recommendedName>
</protein>
<sequence length="552" mass="61958">MKKNLIYIAISAVTLLSFSSCSDFLDRIPQDELSDGSFWKTPNDAKMFIGDVYRQVMPGKYNGDVDGDIDSDNAVHGIKWAAGNVSKGIYDPADMGWKDDYKAIRACNVLLEKIDLIENFPQTDKEATIGEARFLRAFTYFGLIQTFGDVPYVESTLDLHDMDGITRTPVDQVYDKVMEDLDYAATHLPAQWPTSDYGRATKGAANAMKARAALYFKHFDTAVNAAKAVMDSGEYELFDANNTGKYAELFWESQEACKEAILVRQFNAPELTHYLIGWECFPTLGWGGINPTQSLVDAFECADGSPITKSETYDETNPFKDRDPRLEVCVLHDGEVMYGVTVKTAPLKSSGSTGVAQHNDATATGYYQQKWLDPSIDPQSTGWDMGKDWHVIRFAEVLLTYAEAKNEISGLDASAFEAVNRVRRRVGMPELQNTDASKPTYCGTQDALRQRIRNEWRVEFALEGSKRKWDIRRWGIAKDVLNAPFLGMKYKLIDDPNAWEGDNGKVCILYQGENIKLTGSKYEDHNYLFPIPQSEIDLNPALTQNPGYATKD</sequence>
<evidence type="ECO:0000259" key="8">
    <source>
        <dbReference type="Pfam" id="PF14322"/>
    </source>
</evidence>
<feature type="domain" description="SusD-like N-terminal" evidence="8">
    <location>
        <begin position="62"/>
        <end position="213"/>
    </location>
</feature>
<keyword evidence="4" id="KW-0472">Membrane</keyword>
<evidence type="ECO:0008006" key="11">
    <source>
        <dbReference type="Google" id="ProtNLM"/>
    </source>
</evidence>
<dbReference type="PROSITE" id="PS51257">
    <property type="entry name" value="PROKAR_LIPOPROTEIN"/>
    <property type="match status" value="1"/>
</dbReference>
<feature type="chain" id="PRO_5002490785" description="RagB/SusD domain-containing protein" evidence="6">
    <location>
        <begin position="23"/>
        <end position="552"/>
    </location>
</feature>
<comment type="subcellular location">
    <subcellularLocation>
        <location evidence="1">Cell outer membrane</location>
    </subcellularLocation>
</comment>
<evidence type="ECO:0000313" key="10">
    <source>
        <dbReference type="Proteomes" id="UP000033035"/>
    </source>
</evidence>
<accession>A0A0F5JRE7</accession>
<dbReference type="InterPro" id="IPR012944">
    <property type="entry name" value="SusD_RagB_dom"/>
</dbReference>
<evidence type="ECO:0000256" key="2">
    <source>
        <dbReference type="ARBA" id="ARBA00006275"/>
    </source>
</evidence>
<dbReference type="RefSeq" id="WP_028730583.1">
    <property type="nucleotide sequence ID" value="NZ_KE386767.1"/>
</dbReference>
<feature type="signal peptide" evidence="6">
    <location>
        <begin position="1"/>
        <end position="22"/>
    </location>
</feature>
<evidence type="ECO:0000256" key="4">
    <source>
        <dbReference type="ARBA" id="ARBA00023136"/>
    </source>
</evidence>
<evidence type="ECO:0000256" key="3">
    <source>
        <dbReference type="ARBA" id="ARBA00022729"/>
    </source>
</evidence>
<dbReference type="CDD" id="cd08977">
    <property type="entry name" value="SusD"/>
    <property type="match status" value="1"/>
</dbReference>
<proteinExistence type="inferred from homology"/>
<dbReference type="InterPro" id="IPR033985">
    <property type="entry name" value="SusD-like_N"/>
</dbReference>
<dbReference type="GO" id="GO:0009279">
    <property type="term" value="C:cell outer membrane"/>
    <property type="evidence" value="ECO:0007669"/>
    <property type="project" value="UniProtKB-SubCell"/>
</dbReference>
<evidence type="ECO:0000313" key="9">
    <source>
        <dbReference type="EMBL" id="KKB60358.1"/>
    </source>
</evidence>
<dbReference type="Pfam" id="PF07980">
    <property type="entry name" value="SusD_RagB"/>
    <property type="match status" value="1"/>
</dbReference>
<comment type="similarity">
    <text evidence="2">Belongs to the SusD family.</text>
</comment>
<name>A0A0F5JRE7_9BACT</name>
<dbReference type="SUPFAM" id="SSF48452">
    <property type="entry name" value="TPR-like"/>
    <property type="match status" value="1"/>
</dbReference>
<dbReference type="EMBL" id="AQHW01000002">
    <property type="protein sequence ID" value="KKB60358.1"/>
    <property type="molecule type" value="Genomic_DNA"/>
</dbReference>
<feature type="domain" description="RagB/SusD" evidence="7">
    <location>
        <begin position="284"/>
        <end position="548"/>
    </location>
</feature>
<dbReference type="InterPro" id="IPR011990">
    <property type="entry name" value="TPR-like_helical_dom_sf"/>
</dbReference>
<dbReference type="STRING" id="1203610.HMPREF1536_00238"/>
<keyword evidence="5" id="KW-0998">Cell outer membrane</keyword>
<reference evidence="9 10" key="1">
    <citation type="submission" date="2013-04" db="EMBL/GenBank/DDBJ databases">
        <title>The Genome Sequence of Parabacteroides gordonii DSM 23371.</title>
        <authorList>
            <consortium name="The Broad Institute Genomics Platform"/>
            <person name="Earl A."/>
            <person name="Ward D."/>
            <person name="Feldgarden M."/>
            <person name="Gevers D."/>
            <person name="Martens E."/>
            <person name="Sakamoto M."/>
            <person name="Benno Y."/>
            <person name="Suzuki N."/>
            <person name="Matsunaga N."/>
            <person name="Koshihara K."/>
            <person name="Seki M."/>
            <person name="Komiya H."/>
            <person name="Walker B."/>
            <person name="Young S."/>
            <person name="Zeng Q."/>
            <person name="Gargeya S."/>
            <person name="Fitzgerald M."/>
            <person name="Haas B."/>
            <person name="Abouelleil A."/>
            <person name="Allen A.W."/>
            <person name="Alvarado L."/>
            <person name="Arachchi H.M."/>
            <person name="Berlin A.M."/>
            <person name="Chapman S.B."/>
            <person name="Gainer-Dewar J."/>
            <person name="Goldberg J."/>
            <person name="Griggs A."/>
            <person name="Gujja S."/>
            <person name="Hansen M."/>
            <person name="Howarth C."/>
            <person name="Imamovic A."/>
            <person name="Ireland A."/>
            <person name="Larimer J."/>
            <person name="McCowan C."/>
            <person name="Murphy C."/>
            <person name="Pearson M."/>
            <person name="Poon T.W."/>
            <person name="Priest M."/>
            <person name="Roberts A."/>
            <person name="Saif S."/>
            <person name="Shea T."/>
            <person name="Sisk P."/>
            <person name="Sykes S."/>
            <person name="Wortman J."/>
            <person name="Nusbaum C."/>
            <person name="Birren B."/>
        </authorList>
    </citation>
    <scope>NUCLEOTIDE SEQUENCE [LARGE SCALE GENOMIC DNA]</scope>
    <source>
        <strain evidence="9 10">MS-1</strain>
    </source>
</reference>
<gene>
    <name evidence="9" type="ORF">HMPREF1536_00238</name>
</gene>
<evidence type="ECO:0000259" key="7">
    <source>
        <dbReference type="Pfam" id="PF07980"/>
    </source>
</evidence>
<keyword evidence="3 6" id="KW-0732">Signal</keyword>
<dbReference type="HOGENOM" id="CLU_015553_0_0_10"/>
<evidence type="ECO:0000256" key="1">
    <source>
        <dbReference type="ARBA" id="ARBA00004442"/>
    </source>
</evidence>
<evidence type="ECO:0000256" key="5">
    <source>
        <dbReference type="ARBA" id="ARBA00023237"/>
    </source>
</evidence>
<comment type="caution">
    <text evidence="9">The sequence shown here is derived from an EMBL/GenBank/DDBJ whole genome shotgun (WGS) entry which is preliminary data.</text>
</comment>